<proteinExistence type="inferred from homology"/>
<evidence type="ECO:0000256" key="4">
    <source>
        <dbReference type="ARBA" id="ARBA00022553"/>
    </source>
</evidence>
<protein>
    <recommendedName>
        <fullName evidence="8">Myeloid leukemia factor</fullName>
    </recommendedName>
</protein>
<evidence type="ECO:0008006" key="8">
    <source>
        <dbReference type="Google" id="ProtNLM"/>
    </source>
</evidence>
<gene>
    <name evidence="6" type="ORF">niasHT_008028</name>
</gene>
<organism evidence="6 7">
    <name type="scientific">Heterodera trifolii</name>
    <dbReference type="NCBI Taxonomy" id="157864"/>
    <lineage>
        <taxon>Eukaryota</taxon>
        <taxon>Metazoa</taxon>
        <taxon>Ecdysozoa</taxon>
        <taxon>Nematoda</taxon>
        <taxon>Chromadorea</taxon>
        <taxon>Rhabditida</taxon>
        <taxon>Tylenchina</taxon>
        <taxon>Tylenchomorpha</taxon>
        <taxon>Tylenchoidea</taxon>
        <taxon>Heteroderidae</taxon>
        <taxon>Heteroderinae</taxon>
        <taxon>Heterodera</taxon>
    </lineage>
</organism>
<feature type="region of interest" description="Disordered" evidence="5">
    <location>
        <begin position="21"/>
        <end position="41"/>
    </location>
</feature>
<feature type="compositionally biased region" description="Polar residues" evidence="5">
    <location>
        <begin position="307"/>
        <end position="321"/>
    </location>
</feature>
<dbReference type="EMBL" id="JBICBT010000207">
    <property type="protein sequence ID" value="KAL3120736.1"/>
    <property type="molecule type" value="Genomic_DNA"/>
</dbReference>
<keyword evidence="4" id="KW-0597">Phosphoprotein</keyword>
<dbReference type="GO" id="GO:0005737">
    <property type="term" value="C:cytoplasm"/>
    <property type="evidence" value="ECO:0007669"/>
    <property type="project" value="UniProtKB-SubCell"/>
</dbReference>
<name>A0ABD2LZR1_9BILA</name>
<dbReference type="AlphaFoldDB" id="A0ABD2LZR1"/>
<evidence type="ECO:0000313" key="7">
    <source>
        <dbReference type="Proteomes" id="UP001620626"/>
    </source>
</evidence>
<evidence type="ECO:0000313" key="6">
    <source>
        <dbReference type="EMBL" id="KAL3120736.1"/>
    </source>
</evidence>
<comment type="similarity">
    <text evidence="2">Belongs to the MLF family.</text>
</comment>
<dbReference type="Pfam" id="PF10248">
    <property type="entry name" value="Mlf1IP"/>
    <property type="match status" value="1"/>
</dbReference>
<dbReference type="PANTHER" id="PTHR13105">
    <property type="entry name" value="MYELOID LEUKEMIA FACTOR"/>
    <property type="match status" value="1"/>
</dbReference>
<sequence length="388" mass="43712">MWTIENVVGFLLGMESSRMRGTSLSVGGEKGGIKNKGREGMFPSSLKRKKIQHFTVKLTNFSIRTQQFLVKMFGGGGDPFRNPFDQMHQQMRQMDNMMNSMLGDAWDMLNGFGMMGPPFPNHPMLTDGLNRQNQALRRQQPPPQHHFGPDMMMSPFGGFGLFGGMMQQMQNMHNHAISDPNSVVFSESTMISYDGNGQPKVVQHSTRKAGDVKETRNALRDGVREEMTVGHSIGDRSHVIEKKRDKDGKVRQQQKFFNLAEDEAEDFNRQFQTRARENMGGVFGARDYRQNAIENGKHRNGGRRNGTSTYQQRTSGNSATPIITVPDEEDEEEMNRRTRANRNGGGRHDEDIVYSNSGVGPTIQEIDDDEADSANPKRRKGVFGKFLG</sequence>
<feature type="region of interest" description="Disordered" evidence="5">
    <location>
        <begin position="293"/>
        <end position="388"/>
    </location>
</feature>
<dbReference type="Proteomes" id="UP001620626">
    <property type="component" value="Unassembled WGS sequence"/>
</dbReference>
<comment type="caution">
    <text evidence="6">The sequence shown here is derived from an EMBL/GenBank/DDBJ whole genome shotgun (WGS) entry which is preliminary data.</text>
</comment>
<accession>A0ABD2LZR1</accession>
<comment type="subcellular location">
    <subcellularLocation>
        <location evidence="1">Cytoplasm</location>
    </subcellularLocation>
</comment>
<keyword evidence="7" id="KW-1185">Reference proteome</keyword>
<evidence type="ECO:0000256" key="3">
    <source>
        <dbReference type="ARBA" id="ARBA00022490"/>
    </source>
</evidence>
<dbReference type="InterPro" id="IPR019376">
    <property type="entry name" value="Myeloid_leukemia_factor"/>
</dbReference>
<evidence type="ECO:0000256" key="1">
    <source>
        <dbReference type="ARBA" id="ARBA00004496"/>
    </source>
</evidence>
<reference evidence="6 7" key="1">
    <citation type="submission" date="2024-10" db="EMBL/GenBank/DDBJ databases">
        <authorList>
            <person name="Kim D."/>
        </authorList>
    </citation>
    <scope>NUCLEOTIDE SEQUENCE [LARGE SCALE GENOMIC DNA]</scope>
    <source>
        <strain evidence="6">BH-2024</strain>
    </source>
</reference>
<keyword evidence="3" id="KW-0963">Cytoplasm</keyword>
<evidence type="ECO:0000256" key="2">
    <source>
        <dbReference type="ARBA" id="ARBA00008332"/>
    </source>
</evidence>
<evidence type="ECO:0000256" key="5">
    <source>
        <dbReference type="SAM" id="MobiDB-lite"/>
    </source>
</evidence>